<dbReference type="EMBL" id="CAJNOR010007550">
    <property type="protein sequence ID" value="CAF1619223.1"/>
    <property type="molecule type" value="Genomic_DNA"/>
</dbReference>
<dbReference type="InterPro" id="IPR036452">
    <property type="entry name" value="Ribo_hydro-like"/>
</dbReference>
<protein>
    <recommendedName>
        <fullName evidence="2">Inosine/uridine-preferring nucleoside hydrolase domain-containing protein</fullName>
    </recommendedName>
</protein>
<comment type="caution">
    <text evidence="3">The sequence shown here is derived from an EMBL/GenBank/DDBJ whole genome shotgun (WGS) entry which is preliminary data.</text>
</comment>
<evidence type="ECO:0000259" key="2">
    <source>
        <dbReference type="Pfam" id="PF01156"/>
    </source>
</evidence>
<reference evidence="3" key="1">
    <citation type="submission" date="2021-02" db="EMBL/GenBank/DDBJ databases">
        <authorList>
            <person name="Nowell W R."/>
        </authorList>
    </citation>
    <scope>NUCLEOTIDE SEQUENCE</scope>
</reference>
<dbReference type="InterPro" id="IPR001910">
    <property type="entry name" value="Inosine/uridine_hydrolase_dom"/>
</dbReference>
<dbReference type="SUPFAM" id="SSF53590">
    <property type="entry name" value="Nucleoside hydrolase"/>
    <property type="match status" value="1"/>
</dbReference>
<accession>A0A816C2M5</accession>
<evidence type="ECO:0000256" key="1">
    <source>
        <dbReference type="ARBA" id="ARBA00009176"/>
    </source>
</evidence>
<keyword evidence="4" id="KW-1185">Reference proteome</keyword>
<dbReference type="Gene3D" id="3.90.245.10">
    <property type="entry name" value="Ribonucleoside hydrolase-like"/>
    <property type="match status" value="1"/>
</dbReference>
<dbReference type="Pfam" id="PF01156">
    <property type="entry name" value="IU_nuc_hydro"/>
    <property type="match status" value="1"/>
</dbReference>
<proteinExistence type="inferred from homology"/>
<dbReference type="GO" id="GO:0016799">
    <property type="term" value="F:hydrolase activity, hydrolyzing N-glycosyl compounds"/>
    <property type="evidence" value="ECO:0007669"/>
    <property type="project" value="InterPro"/>
</dbReference>
<dbReference type="Proteomes" id="UP000663828">
    <property type="component" value="Unassembled WGS sequence"/>
</dbReference>
<evidence type="ECO:0000313" key="3">
    <source>
        <dbReference type="EMBL" id="CAF1619223.1"/>
    </source>
</evidence>
<evidence type="ECO:0000313" key="4">
    <source>
        <dbReference type="Proteomes" id="UP000663828"/>
    </source>
</evidence>
<dbReference type="AlphaFoldDB" id="A0A816C2M5"/>
<gene>
    <name evidence="3" type="ORF">XAT740_LOCUS49999</name>
</gene>
<sequence>MAMYVEPRSDTEQFLVNGRLQMVLDMETGDPDDFVTLIFLLGHPLVHLKAVTIVPGTPDQIGFIRYALKRFNRHDIPVGVFDINAKAALSKFHLRIYKNETIEESRDALDGSEVLLKYCDEQTILVCGGPLKNVAKAIKTGQLKLGRLVAQGGFAGDNVVPKEKRLRKFQGRTTCPTFNLGSDYRAAKIVLDYAGIKEKYFVSKNVCHGVVYTLETHERLAWVKNHSQSLQEIYHIMSVYFQRKQEKAFHDPLAACCAIDLSIGEWKDVKLYMDEETKEWGSKICNDPNVKIIIDYNQEKFLSTLFAF</sequence>
<name>A0A816C2M5_ADIRI</name>
<organism evidence="3 4">
    <name type="scientific">Adineta ricciae</name>
    <name type="common">Rotifer</name>
    <dbReference type="NCBI Taxonomy" id="249248"/>
    <lineage>
        <taxon>Eukaryota</taxon>
        <taxon>Metazoa</taxon>
        <taxon>Spiralia</taxon>
        <taxon>Gnathifera</taxon>
        <taxon>Rotifera</taxon>
        <taxon>Eurotatoria</taxon>
        <taxon>Bdelloidea</taxon>
        <taxon>Adinetida</taxon>
        <taxon>Adinetidae</taxon>
        <taxon>Adineta</taxon>
    </lineage>
</organism>
<comment type="similarity">
    <text evidence="1">Belongs to the IUNH family.</text>
</comment>
<feature type="domain" description="Inosine/uridine-preferring nucleoside hydrolase" evidence="2">
    <location>
        <begin position="23"/>
        <end position="302"/>
    </location>
</feature>